<dbReference type="Gene3D" id="3.40.525.10">
    <property type="entry name" value="CRAL-TRIO lipid binding domain"/>
    <property type="match status" value="1"/>
</dbReference>
<reference evidence="1 2" key="1">
    <citation type="submission" date="2017-11" db="EMBL/GenBank/DDBJ databases">
        <title>De-novo sequencing of pomegranate (Punica granatum L.) genome.</title>
        <authorList>
            <person name="Akparov Z."/>
            <person name="Amiraslanov A."/>
            <person name="Hajiyeva S."/>
            <person name="Abbasov M."/>
            <person name="Kaur K."/>
            <person name="Hamwieh A."/>
            <person name="Solovyev V."/>
            <person name="Salamov A."/>
            <person name="Braich B."/>
            <person name="Kosarev P."/>
            <person name="Mahmoud A."/>
            <person name="Hajiyev E."/>
            <person name="Babayeva S."/>
            <person name="Izzatullayeva V."/>
            <person name="Mammadov A."/>
            <person name="Mammadov A."/>
            <person name="Sharifova S."/>
            <person name="Ojaghi J."/>
            <person name="Eynullazada K."/>
            <person name="Bayramov B."/>
            <person name="Abdulazimova A."/>
            <person name="Shahmuradov I."/>
        </authorList>
    </citation>
    <scope>NUCLEOTIDE SEQUENCE [LARGE SCALE GENOMIC DNA]</scope>
    <source>
        <strain evidence="2">cv. AG2017</strain>
        <tissue evidence="1">Leaf</tissue>
    </source>
</reference>
<comment type="caution">
    <text evidence="1">The sequence shown here is derived from an EMBL/GenBank/DDBJ whole genome shotgun (WGS) entry which is preliminary data.</text>
</comment>
<organism evidence="1 2">
    <name type="scientific">Punica granatum</name>
    <name type="common">Pomegranate</name>
    <dbReference type="NCBI Taxonomy" id="22663"/>
    <lineage>
        <taxon>Eukaryota</taxon>
        <taxon>Viridiplantae</taxon>
        <taxon>Streptophyta</taxon>
        <taxon>Embryophyta</taxon>
        <taxon>Tracheophyta</taxon>
        <taxon>Spermatophyta</taxon>
        <taxon>Magnoliopsida</taxon>
        <taxon>eudicotyledons</taxon>
        <taxon>Gunneridae</taxon>
        <taxon>Pentapetalae</taxon>
        <taxon>rosids</taxon>
        <taxon>malvids</taxon>
        <taxon>Myrtales</taxon>
        <taxon>Lythraceae</taxon>
        <taxon>Punica</taxon>
    </lineage>
</organism>
<name>A0A2I0I1V1_PUNGR</name>
<dbReference type="SUPFAM" id="SSF46938">
    <property type="entry name" value="CRAL/TRIO N-terminal domain"/>
    <property type="match status" value="1"/>
</dbReference>
<dbReference type="InterPro" id="IPR036273">
    <property type="entry name" value="CRAL/TRIO_N_dom_sf"/>
</dbReference>
<evidence type="ECO:0000313" key="2">
    <source>
        <dbReference type="Proteomes" id="UP000233551"/>
    </source>
</evidence>
<proteinExistence type="predicted"/>
<accession>A0A2I0I1V1</accession>
<dbReference type="STRING" id="22663.A0A2I0I1V1"/>
<evidence type="ECO:0008006" key="3">
    <source>
        <dbReference type="Google" id="ProtNLM"/>
    </source>
</evidence>
<dbReference type="AlphaFoldDB" id="A0A2I0I1V1"/>
<gene>
    <name evidence="1" type="ORF">CRG98_041697</name>
</gene>
<dbReference type="EMBL" id="PGOL01004260">
    <property type="protein sequence ID" value="PKI37922.1"/>
    <property type="molecule type" value="Genomic_DNA"/>
</dbReference>
<sequence length="194" mass="22059">MGLTCLKAHRRVAFIRYPHAPVEKGPPHRETNGNFSSLIPSDCRRNRRMALRACPALRHPIIPIAFPTVSRKPLFTKRSFSVHSSISGPTEARKLVLEVKKQLERDHPSLPIGKNGRDDEEMIYWFLKDRRFDVEEAVSKLTKAIKWRYEFKVSELSEESVKGVADTGKAYVLDSLDVNGRPVLVVVASKHFPS</sequence>
<protein>
    <recommendedName>
        <fullName evidence="3">CRAL/TRIO N-terminal domain-containing protein</fullName>
    </recommendedName>
</protein>
<dbReference type="PANTHER" id="PTHR47556">
    <property type="entry name" value="SEC14P-LIKE PHOSPHATIDYLINOSITOL TRANSFER FAMILY PROTEIN"/>
    <property type="match status" value="1"/>
</dbReference>
<dbReference type="Proteomes" id="UP000233551">
    <property type="component" value="Unassembled WGS sequence"/>
</dbReference>
<dbReference type="PANTHER" id="PTHR47556:SF1">
    <property type="entry name" value="SEC14P-LIKE PHOSPHATIDYLINOSITOL TRANSFER FAMILY PROTEIN"/>
    <property type="match status" value="1"/>
</dbReference>
<keyword evidence="2" id="KW-1185">Reference proteome</keyword>
<dbReference type="InterPro" id="IPR036865">
    <property type="entry name" value="CRAL-TRIO_dom_sf"/>
</dbReference>
<evidence type="ECO:0000313" key="1">
    <source>
        <dbReference type="EMBL" id="PKI37922.1"/>
    </source>
</evidence>
<feature type="non-terminal residue" evidence="1">
    <location>
        <position position="194"/>
    </location>
</feature>